<name>A0ABX4SCT8_9GAMM</name>
<keyword evidence="2" id="KW-1185">Reference proteome</keyword>
<evidence type="ECO:0000313" key="1">
    <source>
        <dbReference type="EMBL" id="PKX87801.1"/>
    </source>
</evidence>
<sequence>MKYLFAIIPLMLTSCTTTSELQSACEKRYPRLSDMATCLDYSIKEEPILASTPWLKLYVLNAKVLGKKVDKGEMDDLEARIELQNQYIAFKQKEAEADAIRYQQSQQNQLVQQEIDRNQQSIDRAKIINDKIAAQQ</sequence>
<evidence type="ECO:0008006" key="3">
    <source>
        <dbReference type="Google" id="ProtNLM"/>
    </source>
</evidence>
<dbReference type="PROSITE" id="PS51257">
    <property type="entry name" value="PROKAR_LIPOPROTEIN"/>
    <property type="match status" value="1"/>
</dbReference>
<accession>A0ABX4SCT8</accession>
<dbReference type="RefSeq" id="WP_053075312.1">
    <property type="nucleotide sequence ID" value="NZ_AODU01000011.1"/>
</dbReference>
<comment type="caution">
    <text evidence="1">The sequence shown here is derived from an EMBL/GenBank/DDBJ whole genome shotgun (WGS) entry which is preliminary data.</text>
</comment>
<protein>
    <recommendedName>
        <fullName evidence="3">Lipoprotein</fullName>
    </recommendedName>
</protein>
<evidence type="ECO:0000313" key="2">
    <source>
        <dbReference type="Proteomes" id="UP000234468"/>
    </source>
</evidence>
<dbReference type="EMBL" id="LXFV01000001">
    <property type="protein sequence ID" value="PKX87801.1"/>
    <property type="molecule type" value="Genomic_DNA"/>
</dbReference>
<reference evidence="1 2" key="1">
    <citation type="submission" date="2016-04" db="EMBL/GenBank/DDBJ databases">
        <title>New species of Pectobacterium.</title>
        <authorList>
            <person name="Waleron M."/>
            <person name="Misztak A.E."/>
            <person name="Waleron K."/>
        </authorList>
    </citation>
    <scope>NUCLEOTIDE SEQUENCE [LARGE SCALE GENOMIC DNA]</scope>
    <source>
        <strain evidence="1 2">IFB5232</strain>
    </source>
</reference>
<dbReference type="Proteomes" id="UP000234468">
    <property type="component" value="Unassembled WGS sequence"/>
</dbReference>
<organism evidence="1 2">
    <name type="scientific">Pectobacterium peruviense</name>
    <dbReference type="NCBI Taxonomy" id="2066479"/>
    <lineage>
        <taxon>Bacteria</taxon>
        <taxon>Pseudomonadati</taxon>
        <taxon>Pseudomonadota</taxon>
        <taxon>Gammaproteobacteria</taxon>
        <taxon>Enterobacterales</taxon>
        <taxon>Pectobacteriaceae</taxon>
        <taxon>Pectobacterium</taxon>
    </lineage>
</organism>
<gene>
    <name evidence="1" type="ORF">A0G03_00915</name>
</gene>
<proteinExistence type="predicted"/>